<evidence type="ECO:0000313" key="2">
    <source>
        <dbReference type="Proteomes" id="UP000326678"/>
    </source>
</evidence>
<evidence type="ECO:0000313" key="1">
    <source>
        <dbReference type="EMBL" id="QFS50951.1"/>
    </source>
</evidence>
<proteinExistence type="predicted"/>
<sequence>MLPSRRPRVILIDEVDKSDINLPNDLLNIFEEGKYEIPELICLSKKNKTAEVRTYDGDNATITEGIVRCSQFTFIVLTSNGERDFPPAFLRRCLRINIKYPDEAALTEIVKAHLGPEVLEKAKPLIENFLKKQREGKGDLATDQLLNAIYLITRNSNFDEIDKDKLIELLLKPLTNAEYK</sequence>
<dbReference type="SUPFAM" id="SSF52540">
    <property type="entry name" value="P-loop containing nucleoside triphosphate hydrolases"/>
    <property type="match status" value="1"/>
</dbReference>
<dbReference type="KEGG" id="nsh:GXM_08445"/>
<dbReference type="EMBL" id="CP045227">
    <property type="protein sequence ID" value="QFS50951.1"/>
    <property type="molecule type" value="Genomic_DNA"/>
</dbReference>
<accession>A0A5P8WEF6</accession>
<name>A0A5P8WEF6_9NOSO</name>
<dbReference type="InterPro" id="IPR027417">
    <property type="entry name" value="P-loop_NTPase"/>
</dbReference>
<gene>
    <name evidence="1" type="ORF">GXM_08445</name>
</gene>
<organism evidence="1 2">
    <name type="scientific">Nostoc sphaeroides CCNUC1</name>
    <dbReference type="NCBI Taxonomy" id="2653204"/>
    <lineage>
        <taxon>Bacteria</taxon>
        <taxon>Bacillati</taxon>
        <taxon>Cyanobacteriota</taxon>
        <taxon>Cyanophyceae</taxon>
        <taxon>Nostocales</taxon>
        <taxon>Nostocaceae</taxon>
        <taxon>Nostoc</taxon>
    </lineage>
</organism>
<protein>
    <submittedName>
        <fullName evidence="1">MoxR family ATPase</fullName>
    </submittedName>
</protein>
<dbReference type="Proteomes" id="UP000326678">
    <property type="component" value="Chromosome Gxm2"/>
</dbReference>
<dbReference type="RefSeq" id="WP_152591690.1">
    <property type="nucleotide sequence ID" value="NZ_CP045227.1"/>
</dbReference>
<dbReference type="Gene3D" id="3.40.50.300">
    <property type="entry name" value="P-loop containing nucleotide triphosphate hydrolases"/>
    <property type="match status" value="1"/>
</dbReference>
<dbReference type="AlphaFoldDB" id="A0A5P8WEF6"/>
<keyword evidence="2" id="KW-1185">Reference proteome</keyword>
<reference evidence="1 2" key="1">
    <citation type="submission" date="2019-10" db="EMBL/GenBank/DDBJ databases">
        <title>Genomic and transcriptomic insights into the perfect genentic adaptation of a filamentous nitrogen-fixing cyanobacterium to rice fields.</title>
        <authorList>
            <person name="Chen Z."/>
        </authorList>
    </citation>
    <scope>NUCLEOTIDE SEQUENCE [LARGE SCALE GENOMIC DNA]</scope>
    <source>
        <strain evidence="1">CCNUC1</strain>
    </source>
</reference>